<dbReference type="EC" id="4.2.1.80" evidence="3"/>
<dbReference type="NCBIfam" id="TIGR03220">
    <property type="entry name" value="catechol_dmpE"/>
    <property type="match status" value="1"/>
</dbReference>
<name>A0ABT7IHF1_9GAMM</name>
<proteinExistence type="predicted"/>
<reference evidence="3 4" key="1">
    <citation type="submission" date="2023-06" db="EMBL/GenBank/DDBJ databases">
        <title>Marinobacter azerbaijanicus a moderately halophilic, isolated from Urmia Lake in Azerbaijan region of Iran.</title>
        <authorList>
            <person name="Sanchez-Porro C."/>
            <person name="Aghdam E.M."/>
            <person name="Saheb S.M."/>
            <person name="Tarhriz V."/>
            <person name="Kazemi E."/>
            <person name="Ammozegar M.A."/>
            <person name="Ventosa A."/>
            <person name="Hejazi M.S."/>
        </authorList>
    </citation>
    <scope>NUCLEOTIDE SEQUENCE [LARGE SCALE GENOMIC DNA]</scope>
    <source>
        <strain evidence="3 4">TBZ242</strain>
    </source>
</reference>
<dbReference type="GO" id="GO:0008684">
    <property type="term" value="F:2-oxopent-4-enoate hydratase activity"/>
    <property type="evidence" value="ECO:0007669"/>
    <property type="project" value="UniProtKB-EC"/>
</dbReference>
<evidence type="ECO:0000313" key="3">
    <source>
        <dbReference type="EMBL" id="MDL0433182.1"/>
    </source>
</evidence>
<protein>
    <submittedName>
        <fullName evidence="3">2-oxopent-4-enoate hydratase</fullName>
        <ecNumber evidence="3">4.2.1.80</ecNumber>
    </submittedName>
</protein>
<gene>
    <name evidence="3" type="primary">dmpE</name>
    <name evidence="3" type="ORF">QPM17_18745</name>
</gene>
<dbReference type="InterPro" id="IPR017632">
    <property type="entry name" value="2-oxopent-4-enoate_hydratase"/>
</dbReference>
<evidence type="ECO:0000259" key="2">
    <source>
        <dbReference type="Pfam" id="PF01557"/>
    </source>
</evidence>
<dbReference type="Proteomes" id="UP001227964">
    <property type="component" value="Unassembled WGS sequence"/>
</dbReference>
<evidence type="ECO:0000256" key="1">
    <source>
        <dbReference type="ARBA" id="ARBA00023239"/>
    </source>
</evidence>
<dbReference type="InterPro" id="IPR050772">
    <property type="entry name" value="Hydratase-Decarb/MhpD_sf"/>
</dbReference>
<keyword evidence="4" id="KW-1185">Reference proteome</keyword>
<dbReference type="SUPFAM" id="SSF56529">
    <property type="entry name" value="FAH"/>
    <property type="match status" value="1"/>
</dbReference>
<accession>A0ABT7IHF1</accession>
<dbReference type="Gene3D" id="3.90.850.10">
    <property type="entry name" value="Fumarylacetoacetase-like, C-terminal domain"/>
    <property type="match status" value="1"/>
</dbReference>
<comment type="caution">
    <text evidence="3">The sequence shown here is derived from an EMBL/GenBank/DDBJ whole genome shotgun (WGS) entry which is preliminary data.</text>
</comment>
<evidence type="ECO:0000313" key="4">
    <source>
        <dbReference type="Proteomes" id="UP001227964"/>
    </source>
</evidence>
<organism evidence="3 4">
    <name type="scientific">Marinobacter azerbaijanicus</name>
    <dbReference type="NCBI Taxonomy" id="3050455"/>
    <lineage>
        <taxon>Bacteria</taxon>
        <taxon>Pseudomonadati</taxon>
        <taxon>Pseudomonadota</taxon>
        <taxon>Gammaproteobacteria</taxon>
        <taxon>Pseudomonadales</taxon>
        <taxon>Marinobacteraceae</taxon>
        <taxon>Marinobacter</taxon>
    </lineage>
</organism>
<keyword evidence="1 3" id="KW-0456">Lyase</keyword>
<feature type="domain" description="Fumarylacetoacetase-like C-terminal" evidence="2">
    <location>
        <begin position="70"/>
        <end position="258"/>
    </location>
</feature>
<dbReference type="Pfam" id="PF01557">
    <property type="entry name" value="FAA_hydrolase"/>
    <property type="match status" value="1"/>
</dbReference>
<dbReference type="PANTHER" id="PTHR30143:SF0">
    <property type="entry name" value="2-KETO-4-PENTENOATE HYDRATASE"/>
    <property type="match status" value="1"/>
</dbReference>
<dbReference type="PANTHER" id="PTHR30143">
    <property type="entry name" value="ACID HYDRATASE"/>
    <property type="match status" value="1"/>
</dbReference>
<dbReference type="InterPro" id="IPR036663">
    <property type="entry name" value="Fumarylacetoacetase_C_sf"/>
</dbReference>
<sequence>MKQEQIDQYSRALFSALRSQSAIDPLTQSEPDMTIEDAYEISLGLMNLRIAEGEKVIGKKIGVTSKAVQNMLNVHQPDFGYLTDQMVYANGETLPVSTQMIAPRAEGEIAFVLKRDLAGPGITNAAVIAATECVMPCFEIVDSRIRDWKIAIQDTVADNASCGFFVLGDRAVSPRLVDLSTCGMVVEKNGQIISTGAGAAALGSPLNCVAWLANTLGRYGMTLKAGEVILSGSLVPLEPVSAGDYMRVDIGGIGSASVRFA</sequence>
<dbReference type="EMBL" id="JASSVS010000012">
    <property type="protein sequence ID" value="MDL0433182.1"/>
    <property type="molecule type" value="Genomic_DNA"/>
</dbReference>
<dbReference type="InterPro" id="IPR011234">
    <property type="entry name" value="Fumarylacetoacetase-like_C"/>
</dbReference>
<dbReference type="RefSeq" id="WP_150994206.1">
    <property type="nucleotide sequence ID" value="NZ_JASSVS010000012.1"/>
</dbReference>